<sequence>MTQPKVSRVAPPELVAWARSGRIRVPQFQRSYRWDSEDAERLFDSIFRGYPIGNLLMWRKPAPAAEISLGELRLKAPERSDALWVVDGQQRLTSLIGALTASEETVDRRFRIFFDLRDKKFLSAPHSKQPADHWLPVWVAGDNRRLLAWQRERNWLTDEDFDRCDAVATAIRTYEIPMYEIEGDDEQALREIFDRMNTFGKTLKRAEIFQALHSAPLDVQPSDLEALRERLRALEFGDFTSQILMQSVMALRGGKVDRDFRQEFKDDEDLHSAFSATEKALRLVVEFLKADARIPHMRLLPYALFVPVLARFTHLFGRPQGRATELLRRWVWRGSAIGAAPQGNTVALRRNASAIEDDPVASAGRLLGLLPPGGEQWQPDLAQTALNRAQAKINVLGLLSAHPVLLINVRDAEENLHAAGTRIERTRLLTELLDTGTSPLFPVVESPDRTIGNRIVHPGFSVSAAAQLLPSATPETRRSHCVDDGCMELLTQGRLDDFLRRRSELVRKVIADHVQSMALWGFSDGPEPESLFSDHLWGVPDAT</sequence>
<comment type="caution">
    <text evidence="2">The sequence shown here is derived from an EMBL/GenBank/DDBJ whole genome shotgun (WGS) entry which is preliminary data.</text>
</comment>
<dbReference type="Proteomes" id="UP000017984">
    <property type="component" value="Chromosome"/>
</dbReference>
<organism evidence="2 3">
    <name type="scientific">Streptomyces roseochromogenus subsp. oscitans DS 12.976</name>
    <dbReference type="NCBI Taxonomy" id="1352936"/>
    <lineage>
        <taxon>Bacteria</taxon>
        <taxon>Bacillati</taxon>
        <taxon>Actinomycetota</taxon>
        <taxon>Actinomycetes</taxon>
        <taxon>Kitasatosporales</taxon>
        <taxon>Streptomycetaceae</taxon>
        <taxon>Streptomyces</taxon>
    </lineage>
</organism>
<keyword evidence="3" id="KW-1185">Reference proteome</keyword>
<dbReference type="InterPro" id="IPR004919">
    <property type="entry name" value="GmrSD_N"/>
</dbReference>
<dbReference type="HOGENOM" id="CLU_021082_2_0_11"/>
<gene>
    <name evidence="2" type="ORF">M878_32945</name>
</gene>
<dbReference type="EMBL" id="AWQX01000280">
    <property type="protein sequence ID" value="EST23657.1"/>
    <property type="molecule type" value="Genomic_DNA"/>
</dbReference>
<dbReference type="PANTHER" id="PTHR37292">
    <property type="entry name" value="VNG6097C"/>
    <property type="match status" value="1"/>
</dbReference>
<evidence type="ECO:0000313" key="2">
    <source>
        <dbReference type="EMBL" id="EST23657.1"/>
    </source>
</evidence>
<reference evidence="2 3" key="1">
    <citation type="journal article" date="2014" name="Genome Announc.">
        <title>Draft Genome Sequence of Streptomyces roseochromogenes subsp. oscitans DS 12.976, Producer of the Aminocoumarin Antibiotic Clorobiocin.</title>
        <authorList>
            <person name="Ruckert C."/>
            <person name="Kalinowski J."/>
            <person name="Heide L."/>
            <person name="Apel A.K."/>
        </authorList>
    </citation>
    <scope>NUCLEOTIDE SEQUENCE [LARGE SCALE GENOMIC DNA]</scope>
    <source>
        <strain evidence="2 3">DS 12.976</strain>
    </source>
</reference>
<dbReference type="AlphaFoldDB" id="V6JV12"/>
<dbReference type="RefSeq" id="WP_023551282.1">
    <property type="nucleotide sequence ID" value="NZ_CM002285.1"/>
</dbReference>
<accession>V6JV12</accession>
<dbReference type="Pfam" id="PF03235">
    <property type="entry name" value="GmrSD_N"/>
    <property type="match status" value="1"/>
</dbReference>
<name>V6JV12_STRRC</name>
<evidence type="ECO:0000313" key="3">
    <source>
        <dbReference type="Proteomes" id="UP000017984"/>
    </source>
</evidence>
<evidence type="ECO:0000259" key="1">
    <source>
        <dbReference type="Pfam" id="PF03235"/>
    </source>
</evidence>
<feature type="domain" description="GmrSD restriction endonucleases N-terminal" evidence="1">
    <location>
        <begin position="20"/>
        <end position="213"/>
    </location>
</feature>
<proteinExistence type="predicted"/>
<dbReference type="PANTHER" id="PTHR37292:SF2">
    <property type="entry name" value="DUF262 DOMAIN-CONTAINING PROTEIN"/>
    <property type="match status" value="1"/>
</dbReference>
<dbReference type="STRING" id="1352936.M878_32945"/>
<protein>
    <recommendedName>
        <fullName evidence="1">GmrSD restriction endonucleases N-terminal domain-containing protein</fullName>
    </recommendedName>
</protein>
<dbReference type="PATRIC" id="fig|1352936.5.peg.6864"/>